<gene>
    <name evidence="1" type="ORF">OBBRIDRAFT_249413</name>
</gene>
<sequence>MRLKPCSVPLFAVRKYTDVWQRIVGRDTSGLGFGVAMWRGFFKSGDAESWIVWHGTCVSGFVVASLNFTATVRRVGGFPREARCPSMPMNLQTHIQRRARRSLESSILLSLKIQDNFRFSASISSLQAATPLQHRECQSGIISQGSYAINVHFLHVDPPRTAGLLPCLPVACLWSLLPDVADSSACQPSRPALLGR</sequence>
<dbReference type="Proteomes" id="UP000250043">
    <property type="component" value="Unassembled WGS sequence"/>
</dbReference>
<accession>A0A8E2AT68</accession>
<name>A0A8E2AT68_9APHY</name>
<protein>
    <submittedName>
        <fullName evidence="1">Uncharacterized protein</fullName>
    </submittedName>
</protein>
<reference evidence="1 2" key="1">
    <citation type="submission" date="2016-07" db="EMBL/GenBank/DDBJ databases">
        <title>Draft genome of the white-rot fungus Obba rivulosa 3A-2.</title>
        <authorList>
            <consortium name="DOE Joint Genome Institute"/>
            <person name="Miettinen O."/>
            <person name="Riley R."/>
            <person name="Acob R."/>
            <person name="Barry K."/>
            <person name="Cullen D."/>
            <person name="De Vries R."/>
            <person name="Hainaut M."/>
            <person name="Hatakka A."/>
            <person name="Henrissat B."/>
            <person name="Hilden K."/>
            <person name="Kuo R."/>
            <person name="Labutti K."/>
            <person name="Lipzen A."/>
            <person name="Makela M.R."/>
            <person name="Sandor L."/>
            <person name="Spatafora J.W."/>
            <person name="Grigoriev I.V."/>
            <person name="Hibbett D.S."/>
        </authorList>
    </citation>
    <scope>NUCLEOTIDE SEQUENCE [LARGE SCALE GENOMIC DNA]</scope>
    <source>
        <strain evidence="1 2">3A-2</strain>
    </source>
</reference>
<proteinExistence type="predicted"/>
<dbReference type="AlphaFoldDB" id="A0A8E2AT68"/>
<organism evidence="1 2">
    <name type="scientific">Obba rivulosa</name>
    <dbReference type="NCBI Taxonomy" id="1052685"/>
    <lineage>
        <taxon>Eukaryota</taxon>
        <taxon>Fungi</taxon>
        <taxon>Dikarya</taxon>
        <taxon>Basidiomycota</taxon>
        <taxon>Agaricomycotina</taxon>
        <taxon>Agaricomycetes</taxon>
        <taxon>Polyporales</taxon>
        <taxon>Gelatoporiaceae</taxon>
        <taxon>Obba</taxon>
    </lineage>
</organism>
<keyword evidence="2" id="KW-1185">Reference proteome</keyword>
<dbReference type="EMBL" id="KV722537">
    <property type="protein sequence ID" value="OCH86242.1"/>
    <property type="molecule type" value="Genomic_DNA"/>
</dbReference>
<evidence type="ECO:0000313" key="1">
    <source>
        <dbReference type="EMBL" id="OCH86242.1"/>
    </source>
</evidence>
<evidence type="ECO:0000313" key="2">
    <source>
        <dbReference type="Proteomes" id="UP000250043"/>
    </source>
</evidence>